<accession>A0A4R2EG29</accession>
<dbReference type="RefSeq" id="WP_131840206.1">
    <property type="nucleotide sequence ID" value="NZ_SLWB01000016.1"/>
</dbReference>
<evidence type="ECO:0000313" key="3">
    <source>
        <dbReference type="Proteomes" id="UP000294830"/>
    </source>
</evidence>
<keyword evidence="1" id="KW-0812">Transmembrane</keyword>
<sequence length="272" mass="31227">MKIKKRKWAIVGTIVLWVGILSYLGFSIFFVKDREKGTVCRRVEVVIADSAQNRFINTEDIIVTANKVVKKLVGTRISKINTHRIENKILEMPFIKRAEVYTSVSGVLRIEVEQREVIMRIFNADGSSCYIDKDGYIIPLSERSAADVVVVSGNISLKNGKGGRVRVVDTSKDSCDRKGLLPELFDFVTYIRNDEFWNAQIEHVYINSPKDIELITRVGNHTVLLGSFEDFQTKLKKLFVFYKNALPREGWNRYSIINLKYKNQVICKNKVL</sequence>
<keyword evidence="1" id="KW-0472">Membrane</keyword>
<proteinExistence type="predicted"/>
<dbReference type="EMBL" id="SLWB01000016">
    <property type="protein sequence ID" value="TCN63039.1"/>
    <property type="molecule type" value="Genomic_DNA"/>
</dbReference>
<dbReference type="Proteomes" id="UP000294830">
    <property type="component" value="Unassembled WGS sequence"/>
</dbReference>
<gene>
    <name evidence="2" type="ORF">CLV25_11617</name>
</gene>
<dbReference type="OrthoDB" id="1466667at2"/>
<keyword evidence="1" id="KW-1133">Transmembrane helix</keyword>
<feature type="transmembrane region" description="Helical" evidence="1">
    <location>
        <begin position="9"/>
        <end position="31"/>
    </location>
</feature>
<keyword evidence="3" id="KW-1185">Reference proteome</keyword>
<keyword evidence="2" id="KW-0131">Cell cycle</keyword>
<name>A0A4R2EG29_9BACT</name>
<reference evidence="2 3" key="1">
    <citation type="submission" date="2019-03" db="EMBL/GenBank/DDBJ databases">
        <title>Genomic Encyclopedia of Archaeal and Bacterial Type Strains, Phase II (KMG-II): from individual species to whole genera.</title>
        <authorList>
            <person name="Goeker M."/>
        </authorList>
    </citation>
    <scope>NUCLEOTIDE SEQUENCE [LARGE SCALE GENOMIC DNA]</scope>
    <source>
        <strain evidence="2 3">RL-C</strain>
    </source>
</reference>
<dbReference type="GO" id="GO:0051301">
    <property type="term" value="P:cell division"/>
    <property type="evidence" value="ECO:0007669"/>
    <property type="project" value="UniProtKB-KW"/>
</dbReference>
<evidence type="ECO:0000256" key="1">
    <source>
        <dbReference type="SAM" id="Phobius"/>
    </source>
</evidence>
<protein>
    <submittedName>
        <fullName evidence="2">Cell division protein FtsQ</fullName>
    </submittedName>
</protein>
<evidence type="ECO:0000313" key="2">
    <source>
        <dbReference type="EMBL" id="TCN63039.1"/>
    </source>
</evidence>
<comment type="caution">
    <text evidence="2">The sequence shown here is derived from an EMBL/GenBank/DDBJ whole genome shotgun (WGS) entry which is preliminary data.</text>
</comment>
<keyword evidence="2" id="KW-0132">Cell division</keyword>
<organism evidence="2 3">
    <name type="scientific">Acetobacteroides hydrogenigenes</name>
    <dbReference type="NCBI Taxonomy" id="979970"/>
    <lineage>
        <taxon>Bacteria</taxon>
        <taxon>Pseudomonadati</taxon>
        <taxon>Bacteroidota</taxon>
        <taxon>Bacteroidia</taxon>
        <taxon>Bacteroidales</taxon>
        <taxon>Rikenellaceae</taxon>
        <taxon>Acetobacteroides</taxon>
    </lineage>
</organism>
<dbReference type="AlphaFoldDB" id="A0A4R2EG29"/>